<evidence type="ECO:0000256" key="1">
    <source>
        <dbReference type="SAM" id="SignalP"/>
    </source>
</evidence>
<dbReference type="EMBL" id="CP011125">
    <property type="protein sequence ID" value="AKF10143.1"/>
    <property type="molecule type" value="Genomic_DNA"/>
</dbReference>
<dbReference type="AlphaFoldDB" id="A0A0F6W8F7"/>
<dbReference type="PROSITE" id="PS51257">
    <property type="entry name" value="PROKAR_LIPOPROTEIN"/>
    <property type="match status" value="1"/>
</dbReference>
<evidence type="ECO:0008006" key="4">
    <source>
        <dbReference type="Google" id="ProtNLM"/>
    </source>
</evidence>
<reference evidence="2 3" key="1">
    <citation type="submission" date="2015-03" db="EMBL/GenBank/DDBJ databases">
        <title>Genome assembly of Sandaracinus amylolyticus DSM 53668.</title>
        <authorList>
            <person name="Sharma G."/>
            <person name="Subramanian S."/>
        </authorList>
    </citation>
    <scope>NUCLEOTIDE SEQUENCE [LARGE SCALE GENOMIC DNA]</scope>
    <source>
        <strain evidence="2 3">DSM 53668</strain>
    </source>
</reference>
<feature type="chain" id="PRO_5002511670" description="Fibronectin type-III domain-containing protein" evidence="1">
    <location>
        <begin position="23"/>
        <end position="471"/>
    </location>
</feature>
<dbReference type="STRING" id="927083.DB32_007292"/>
<proteinExistence type="predicted"/>
<keyword evidence="3" id="KW-1185">Reference proteome</keyword>
<accession>A0A0F6W8F7</accession>
<dbReference type="RefSeq" id="WP_240481292.1">
    <property type="nucleotide sequence ID" value="NZ_CP011125.1"/>
</dbReference>
<evidence type="ECO:0000313" key="3">
    <source>
        <dbReference type="Proteomes" id="UP000034883"/>
    </source>
</evidence>
<protein>
    <recommendedName>
        <fullName evidence="4">Fibronectin type-III domain-containing protein</fullName>
    </recommendedName>
</protein>
<feature type="signal peptide" evidence="1">
    <location>
        <begin position="1"/>
        <end position="22"/>
    </location>
</feature>
<keyword evidence="1" id="KW-0732">Signal</keyword>
<dbReference type="Gene3D" id="2.60.40.10">
    <property type="entry name" value="Immunoglobulins"/>
    <property type="match status" value="1"/>
</dbReference>
<dbReference type="Proteomes" id="UP000034883">
    <property type="component" value="Chromosome"/>
</dbReference>
<organism evidence="2 3">
    <name type="scientific">Sandaracinus amylolyticus</name>
    <dbReference type="NCBI Taxonomy" id="927083"/>
    <lineage>
        <taxon>Bacteria</taxon>
        <taxon>Pseudomonadati</taxon>
        <taxon>Myxococcota</taxon>
        <taxon>Polyangia</taxon>
        <taxon>Polyangiales</taxon>
        <taxon>Sandaracinaceae</taxon>
        <taxon>Sandaracinus</taxon>
    </lineage>
</organism>
<sequence>MSDRCSSLLSILTIALALTTVAGCGDDEPEACTPGSSEGCDEGFVCEEVLDGEPACFAPVIVRGRVLDMSTEEGIAGARVVAFDANGAARSTVVESATDGMYSLPVPARRDADGVPVADAITLRADAAGYQSYPTAPRTAIPVDLGTAAPAADDDLVVMNAATDIALIARDDVGSGVADVIGTIDHELSAGVLVVAEQSGRAVASAITDEEGDFVLFDVPTSTTTIAGYRQGLAVTPVEISVVGPETTDVVLSASTEGLSEVTGSVQIVNAPGGSQTSVILVPESTFVENTARGEAPPGLRVAPVSGTFRIEGVAPGRYVALAAFENDALVRDPDTSIGGTEIVHFEVPATAGTVDLGEGFKVTEALAVVSPGAETIDVVTSAQPTFTWADDSSEAGYEVRVYDAFGNLVHENVDVPRVTGSATVSYTWSGAELEPGTIYQFRAWSWADDRGERVLISATEDLRGVFLYQP</sequence>
<dbReference type="InterPro" id="IPR008969">
    <property type="entry name" value="CarboxyPept-like_regulatory"/>
</dbReference>
<gene>
    <name evidence="2" type="ORF">DB32_007292</name>
</gene>
<name>A0A0F6W8F7_9BACT</name>
<dbReference type="KEGG" id="samy:DB32_007292"/>
<evidence type="ECO:0000313" key="2">
    <source>
        <dbReference type="EMBL" id="AKF10143.1"/>
    </source>
</evidence>
<dbReference type="InterPro" id="IPR013783">
    <property type="entry name" value="Ig-like_fold"/>
</dbReference>
<dbReference type="SUPFAM" id="SSF49464">
    <property type="entry name" value="Carboxypeptidase regulatory domain-like"/>
    <property type="match status" value="1"/>
</dbReference>